<reference evidence="3" key="1">
    <citation type="journal article" date="2020" name="Stud. Mycol.">
        <title>101 Dothideomycetes genomes: a test case for predicting lifestyles and emergence of pathogens.</title>
        <authorList>
            <person name="Haridas S."/>
            <person name="Albert R."/>
            <person name="Binder M."/>
            <person name="Bloem J."/>
            <person name="Labutti K."/>
            <person name="Salamov A."/>
            <person name="Andreopoulos B."/>
            <person name="Baker S."/>
            <person name="Barry K."/>
            <person name="Bills G."/>
            <person name="Bluhm B."/>
            <person name="Cannon C."/>
            <person name="Castanera R."/>
            <person name="Culley D."/>
            <person name="Daum C."/>
            <person name="Ezra D."/>
            <person name="Gonzalez J."/>
            <person name="Henrissat B."/>
            <person name="Kuo A."/>
            <person name="Liang C."/>
            <person name="Lipzen A."/>
            <person name="Lutzoni F."/>
            <person name="Magnuson J."/>
            <person name="Mondo S."/>
            <person name="Nolan M."/>
            <person name="Ohm R."/>
            <person name="Pangilinan J."/>
            <person name="Park H.-J."/>
            <person name="Ramirez L."/>
            <person name="Alfaro M."/>
            <person name="Sun H."/>
            <person name="Tritt A."/>
            <person name="Yoshinaga Y."/>
            <person name="Zwiers L.-H."/>
            <person name="Turgeon B."/>
            <person name="Goodwin S."/>
            <person name="Spatafora J."/>
            <person name="Crous P."/>
            <person name="Grigoriev I."/>
        </authorList>
    </citation>
    <scope>NUCLEOTIDE SEQUENCE</scope>
    <source>
        <strain evidence="3">ATCC 16933</strain>
    </source>
</reference>
<feature type="compositionally biased region" description="Low complexity" evidence="1">
    <location>
        <begin position="14"/>
        <end position="49"/>
    </location>
</feature>
<accession>A0A6A6NY21</accession>
<dbReference type="AlphaFoldDB" id="A0A6A6NY21"/>
<organism evidence="3 4">
    <name type="scientific">Lineolata rhizophorae</name>
    <dbReference type="NCBI Taxonomy" id="578093"/>
    <lineage>
        <taxon>Eukaryota</taxon>
        <taxon>Fungi</taxon>
        <taxon>Dikarya</taxon>
        <taxon>Ascomycota</taxon>
        <taxon>Pezizomycotina</taxon>
        <taxon>Dothideomycetes</taxon>
        <taxon>Dothideomycetes incertae sedis</taxon>
        <taxon>Lineolatales</taxon>
        <taxon>Lineolataceae</taxon>
        <taxon>Lineolata</taxon>
    </lineage>
</organism>
<feature type="chain" id="PRO_5025444840" evidence="2">
    <location>
        <begin position="20"/>
        <end position="79"/>
    </location>
</feature>
<evidence type="ECO:0000313" key="3">
    <source>
        <dbReference type="EMBL" id="KAF2456630.1"/>
    </source>
</evidence>
<proteinExistence type="predicted"/>
<gene>
    <name evidence="3" type="ORF">BDY21DRAFT_39764</name>
</gene>
<evidence type="ECO:0000313" key="4">
    <source>
        <dbReference type="Proteomes" id="UP000799766"/>
    </source>
</evidence>
<keyword evidence="4" id="KW-1185">Reference proteome</keyword>
<evidence type="ECO:0000256" key="1">
    <source>
        <dbReference type="SAM" id="MobiDB-lite"/>
    </source>
</evidence>
<feature type="region of interest" description="Disordered" evidence="1">
    <location>
        <begin position="14"/>
        <end position="60"/>
    </location>
</feature>
<evidence type="ECO:0000256" key="2">
    <source>
        <dbReference type="SAM" id="SignalP"/>
    </source>
</evidence>
<keyword evidence="2" id="KW-0732">Signal</keyword>
<feature type="signal peptide" evidence="2">
    <location>
        <begin position="1"/>
        <end position="19"/>
    </location>
</feature>
<protein>
    <submittedName>
        <fullName evidence="3">Uncharacterized protein</fullName>
    </submittedName>
</protein>
<dbReference type="EMBL" id="MU001682">
    <property type="protein sequence ID" value="KAF2456630.1"/>
    <property type="molecule type" value="Genomic_DNA"/>
</dbReference>
<dbReference type="Proteomes" id="UP000799766">
    <property type="component" value="Unassembled WGS sequence"/>
</dbReference>
<name>A0A6A6NY21_9PEZI</name>
<sequence>MRTLSLYVVTMSTATSSAASSTTMETATSTAASPTPAATTGSSTSAPPAQVTDGGSADPRTAANMVLAGAGLLLAQLIL</sequence>